<proteinExistence type="predicted"/>
<evidence type="ECO:0000256" key="1">
    <source>
        <dbReference type="SAM" id="MobiDB-lite"/>
    </source>
</evidence>
<name>A0ABU0MFG5_9PROT</name>
<comment type="caution">
    <text evidence="2">The sequence shown here is derived from an EMBL/GenBank/DDBJ whole genome shotgun (WGS) entry which is preliminary data.</text>
</comment>
<sequence>MYPNIGKNFADGTDRLRFPGSTDRHLYFFFTKEALGSFIRRRNIPPASAGGLSADRRPARVCGTGSDVGADEGS</sequence>
<evidence type="ECO:0000313" key="3">
    <source>
        <dbReference type="Proteomes" id="UP001244552"/>
    </source>
</evidence>
<keyword evidence="3" id="KW-1185">Reference proteome</keyword>
<dbReference type="EMBL" id="JAUSVU010000003">
    <property type="protein sequence ID" value="MDQ0532182.1"/>
    <property type="molecule type" value="Genomic_DNA"/>
</dbReference>
<evidence type="ECO:0000313" key="2">
    <source>
        <dbReference type="EMBL" id="MDQ0532182.1"/>
    </source>
</evidence>
<protein>
    <submittedName>
        <fullName evidence="2">Uncharacterized protein</fullName>
    </submittedName>
</protein>
<reference evidence="2 3" key="1">
    <citation type="submission" date="2023-07" db="EMBL/GenBank/DDBJ databases">
        <title>Genomic Encyclopedia of Type Strains, Phase IV (KMG-IV): sequencing the most valuable type-strain genomes for metagenomic binning, comparative biology and taxonomic classification.</title>
        <authorList>
            <person name="Goeker M."/>
        </authorList>
    </citation>
    <scope>NUCLEOTIDE SEQUENCE [LARGE SCALE GENOMIC DNA]</scope>
    <source>
        <strain evidence="2 3">DSM 19922</strain>
    </source>
</reference>
<gene>
    <name evidence="2" type="ORF">QO018_001026</name>
</gene>
<organism evidence="2 3">
    <name type="scientific">Azospirillum picis</name>
    <dbReference type="NCBI Taxonomy" id="488438"/>
    <lineage>
        <taxon>Bacteria</taxon>
        <taxon>Pseudomonadati</taxon>
        <taxon>Pseudomonadota</taxon>
        <taxon>Alphaproteobacteria</taxon>
        <taxon>Rhodospirillales</taxon>
        <taxon>Azospirillaceae</taxon>
        <taxon>Azospirillum</taxon>
    </lineage>
</organism>
<accession>A0ABU0MFG5</accession>
<dbReference type="Proteomes" id="UP001244552">
    <property type="component" value="Unassembled WGS sequence"/>
</dbReference>
<feature type="region of interest" description="Disordered" evidence="1">
    <location>
        <begin position="46"/>
        <end position="74"/>
    </location>
</feature>